<evidence type="ECO:0000313" key="1">
    <source>
        <dbReference type="EMBL" id="MBW0487569.1"/>
    </source>
</evidence>
<keyword evidence="2" id="KW-1185">Reference proteome</keyword>
<organism evidence="1 2">
    <name type="scientific">Austropuccinia psidii MF-1</name>
    <dbReference type="NCBI Taxonomy" id="1389203"/>
    <lineage>
        <taxon>Eukaryota</taxon>
        <taxon>Fungi</taxon>
        <taxon>Dikarya</taxon>
        <taxon>Basidiomycota</taxon>
        <taxon>Pucciniomycotina</taxon>
        <taxon>Pucciniomycetes</taxon>
        <taxon>Pucciniales</taxon>
        <taxon>Sphaerophragmiaceae</taxon>
        <taxon>Austropuccinia</taxon>
    </lineage>
</organism>
<gene>
    <name evidence="1" type="ORF">O181_027284</name>
</gene>
<proteinExistence type="predicted"/>
<dbReference type="Proteomes" id="UP000765509">
    <property type="component" value="Unassembled WGS sequence"/>
</dbReference>
<sequence length="134" mass="15289">MQYHTHYPIITPPTHSPFQSFQHPLAEITKQPHLPDLYRPRYQHQPVNAIKSKYAENGLANPWVKEVNVDDAAPPGNRQSVYDTRESHSLTGDLTSLFRFKKMNSPIPLCVATNAAPTKVCHRRGEPSLPRLQR</sequence>
<accession>A0A9Q3H2G5</accession>
<name>A0A9Q3H2G5_9BASI</name>
<reference evidence="1" key="1">
    <citation type="submission" date="2021-03" db="EMBL/GenBank/DDBJ databases">
        <title>Draft genome sequence of rust myrtle Austropuccinia psidii MF-1, a brazilian biotype.</title>
        <authorList>
            <person name="Quecine M.C."/>
            <person name="Pachon D.M.R."/>
            <person name="Bonatelli M.L."/>
            <person name="Correr F.H."/>
            <person name="Franceschini L.M."/>
            <person name="Leite T.F."/>
            <person name="Margarido G.R.A."/>
            <person name="Almeida C.A."/>
            <person name="Ferrarezi J.A."/>
            <person name="Labate C.A."/>
        </authorList>
    </citation>
    <scope>NUCLEOTIDE SEQUENCE</scope>
    <source>
        <strain evidence="1">MF-1</strain>
    </source>
</reference>
<comment type="caution">
    <text evidence="1">The sequence shown here is derived from an EMBL/GenBank/DDBJ whole genome shotgun (WGS) entry which is preliminary data.</text>
</comment>
<dbReference type="AlphaFoldDB" id="A0A9Q3H2G5"/>
<evidence type="ECO:0000313" key="2">
    <source>
        <dbReference type="Proteomes" id="UP000765509"/>
    </source>
</evidence>
<protein>
    <submittedName>
        <fullName evidence="1">Uncharacterized protein</fullName>
    </submittedName>
</protein>
<dbReference type="EMBL" id="AVOT02009194">
    <property type="protein sequence ID" value="MBW0487569.1"/>
    <property type="molecule type" value="Genomic_DNA"/>
</dbReference>